<feature type="region of interest" description="Disordered" evidence="1">
    <location>
        <begin position="537"/>
        <end position="562"/>
    </location>
</feature>
<reference evidence="2" key="1">
    <citation type="submission" date="2021-02" db="EMBL/GenBank/DDBJ databases">
        <authorList>
            <person name="Palmer J.M."/>
        </authorList>
    </citation>
    <scope>NUCLEOTIDE SEQUENCE</scope>
    <source>
        <strain evidence="2">SCRP734</strain>
    </source>
</reference>
<proteinExistence type="predicted"/>
<dbReference type="EMBL" id="JAGDFM010000085">
    <property type="protein sequence ID" value="KAG7387145.1"/>
    <property type="molecule type" value="Genomic_DNA"/>
</dbReference>
<sequence>MDRQRIEREVAQLASRLDAGTSSLNAKDVDKGLHLLDEVDTYLTRSVFGDCLTADDVEPNVIVLGTTGAGKGTVVSFLFGEGRLLVRHESRYSRVLVADPPLPGVAIRSGVTSSTLLPIVNHIRHEDGPVAVWDMPGIRDTRGPFVELVVHFIFRWMLKDDKPLKFVIVSPPLHERPQAVMLQSMINGSLIHRDNAVVVYTKCGRDFDPDSTSDLKLDESKRNIRSFALPAAAKDDSAGQDYSLQYCARKRDILDALSRLRSRKVTYDGKLPDAAKLLLDSITKTCVKFVQDTLSACFLKVYKWDGYRGTYEEMNTILEVLKCTDAMSLETMIDILSRMVPDGSDQIRYDPEFLRASHRLSILETLNGTETRRYSTDWLRTDCVQALEDAKVKLLELQNALKAYHHICKLDEIPNTLVISAFHLCLSDKQERIKKFVKKREKAIDSAETIPKVILVGYSSLDVDVDLQMWANIALISPSIDVTMPHGFNLSVNGQAKSVPKLNVVAGQDGIHGIAGLPGGNLTVACQRLKDDSHKLRSTISRGQRGGDAQNGGDGTHGEDSSYTKVVFEKAVESEIKRGLLLEDDFTVPRELRGGLQLVKFKRDDSPLTGRVLGTPGKKYLKIRKESESGKPRTPAGSGGQGGEGGRGGNILIMQQTQNVWEGAGPSGEKGHDGAPGGESHDGYSSPSFTATVQEWYLKGGLFGDSIAEPEINVHADDIKPEDQPKLMRAKLSQGQEGSAAMNGGLDLTFVKGVYQFLRARVEDEFPQCDFGDLKIGWESGDTLGREE</sequence>
<feature type="region of interest" description="Disordered" evidence="1">
    <location>
        <begin position="662"/>
        <end position="687"/>
    </location>
</feature>
<accession>A0A8T1W150</accession>
<organism evidence="2 3">
    <name type="scientific">Phytophthora pseudosyringae</name>
    <dbReference type="NCBI Taxonomy" id="221518"/>
    <lineage>
        <taxon>Eukaryota</taxon>
        <taxon>Sar</taxon>
        <taxon>Stramenopiles</taxon>
        <taxon>Oomycota</taxon>
        <taxon>Peronosporomycetes</taxon>
        <taxon>Peronosporales</taxon>
        <taxon>Peronosporaceae</taxon>
        <taxon>Phytophthora</taxon>
    </lineage>
</organism>
<feature type="compositionally biased region" description="Gly residues" evidence="1">
    <location>
        <begin position="637"/>
        <end position="649"/>
    </location>
</feature>
<protein>
    <submittedName>
        <fullName evidence="2">Uncharacterized protein</fullName>
    </submittedName>
</protein>
<evidence type="ECO:0000256" key="1">
    <source>
        <dbReference type="SAM" id="MobiDB-lite"/>
    </source>
</evidence>
<name>A0A8T1W150_9STRA</name>
<feature type="compositionally biased region" description="Gly residues" evidence="1">
    <location>
        <begin position="544"/>
        <end position="555"/>
    </location>
</feature>
<comment type="caution">
    <text evidence="2">The sequence shown here is derived from an EMBL/GenBank/DDBJ whole genome shotgun (WGS) entry which is preliminary data.</text>
</comment>
<keyword evidence="3" id="KW-1185">Reference proteome</keyword>
<evidence type="ECO:0000313" key="2">
    <source>
        <dbReference type="EMBL" id="KAG7387145.1"/>
    </source>
</evidence>
<dbReference type="AlphaFoldDB" id="A0A8T1W150"/>
<dbReference type="OrthoDB" id="125138at2759"/>
<evidence type="ECO:0000313" key="3">
    <source>
        <dbReference type="Proteomes" id="UP000694044"/>
    </source>
</evidence>
<dbReference type="Proteomes" id="UP000694044">
    <property type="component" value="Unassembled WGS sequence"/>
</dbReference>
<gene>
    <name evidence="2" type="ORF">PHYPSEUDO_014665</name>
</gene>
<feature type="region of interest" description="Disordered" evidence="1">
    <location>
        <begin position="606"/>
        <end position="650"/>
    </location>
</feature>